<dbReference type="GO" id="GO:0031419">
    <property type="term" value="F:cobalamin binding"/>
    <property type="evidence" value="ECO:0007669"/>
    <property type="project" value="InterPro"/>
</dbReference>
<feature type="non-terminal residue" evidence="7">
    <location>
        <position position="303"/>
    </location>
</feature>
<reference evidence="7" key="1">
    <citation type="submission" date="2018-05" db="EMBL/GenBank/DDBJ databases">
        <authorList>
            <person name="Lanie J.A."/>
            <person name="Ng W.-L."/>
            <person name="Kazmierczak K.M."/>
            <person name="Andrzejewski T.M."/>
            <person name="Davidsen T.M."/>
            <person name="Wayne K.J."/>
            <person name="Tettelin H."/>
            <person name="Glass J.I."/>
            <person name="Rusch D."/>
            <person name="Podicherti R."/>
            <person name="Tsui H.-C.T."/>
            <person name="Winkler M.E."/>
        </authorList>
    </citation>
    <scope>NUCLEOTIDE SEQUENCE</scope>
</reference>
<dbReference type="SUPFAM" id="SSF52242">
    <property type="entry name" value="Cobalamin (vitamin B12)-binding domain"/>
    <property type="match status" value="1"/>
</dbReference>
<evidence type="ECO:0000256" key="1">
    <source>
        <dbReference type="ARBA" id="ARBA00001966"/>
    </source>
</evidence>
<keyword evidence="2" id="KW-0949">S-adenosyl-L-methionine</keyword>
<dbReference type="AlphaFoldDB" id="A0A382QXY1"/>
<dbReference type="InterPro" id="IPR036724">
    <property type="entry name" value="Cobalamin-bd_sf"/>
</dbReference>
<dbReference type="EMBL" id="UINC01117040">
    <property type="protein sequence ID" value="SVC89191.1"/>
    <property type="molecule type" value="Genomic_DNA"/>
</dbReference>
<name>A0A382QXY1_9ZZZZ</name>
<dbReference type="InterPro" id="IPR051198">
    <property type="entry name" value="BchE-like"/>
</dbReference>
<dbReference type="SUPFAM" id="SSF102114">
    <property type="entry name" value="Radical SAM enzymes"/>
    <property type="match status" value="1"/>
</dbReference>
<accession>A0A382QXY1</accession>
<gene>
    <name evidence="7" type="ORF">METZ01_LOCUS342045</name>
</gene>
<dbReference type="Gene3D" id="3.80.30.20">
    <property type="entry name" value="tm_1862 like domain"/>
    <property type="match status" value="1"/>
</dbReference>
<dbReference type="InterPro" id="IPR007197">
    <property type="entry name" value="rSAM"/>
</dbReference>
<dbReference type="InterPro" id="IPR023404">
    <property type="entry name" value="rSAM_horseshoe"/>
</dbReference>
<proteinExistence type="predicted"/>
<evidence type="ECO:0000259" key="6">
    <source>
        <dbReference type="PROSITE" id="PS51332"/>
    </source>
</evidence>
<sequence>MDFIYIQAPTYKKYTGDDDYELRPDHYRPELIDDTKKKLAENPTDVDHLNGYLPQGGLYIAEELLRRGMSVAILQDTTKKLYPKIDENVSSNTIAIGISTLSGDMLLHALDLAKYIRNKYPDIPIIWGGSHTTAVRDVTLKHELVDYIVWGEGELVLPQLLDAISTGKGLEKIKGIGYKKNGKLFITERSEYNSLDRIFDLPYHLIEDMHNYTRKMIIGGDRWLPMISSRGCPFRCTFCHNTSDVYPMRQLRFHTTENIIHNINKLVDNYDVDGIGFEDELTAYNDKRLVEICHALKEVKGDL</sequence>
<dbReference type="Pfam" id="PF02310">
    <property type="entry name" value="B12-binding"/>
    <property type="match status" value="1"/>
</dbReference>
<dbReference type="PANTHER" id="PTHR43409">
    <property type="entry name" value="ANAEROBIC MAGNESIUM-PROTOPORPHYRIN IX MONOMETHYL ESTER CYCLASE-RELATED"/>
    <property type="match status" value="1"/>
</dbReference>
<dbReference type="GO" id="GO:0051536">
    <property type="term" value="F:iron-sulfur cluster binding"/>
    <property type="evidence" value="ECO:0007669"/>
    <property type="project" value="UniProtKB-KW"/>
</dbReference>
<dbReference type="GO" id="GO:0003824">
    <property type="term" value="F:catalytic activity"/>
    <property type="evidence" value="ECO:0007669"/>
    <property type="project" value="InterPro"/>
</dbReference>
<keyword evidence="3" id="KW-0479">Metal-binding</keyword>
<dbReference type="Gene3D" id="3.40.50.280">
    <property type="entry name" value="Cobalamin-binding domain"/>
    <property type="match status" value="1"/>
</dbReference>
<dbReference type="SFLD" id="SFLDG01082">
    <property type="entry name" value="B12-binding_domain_containing"/>
    <property type="match status" value="1"/>
</dbReference>
<dbReference type="PROSITE" id="PS51332">
    <property type="entry name" value="B12_BINDING"/>
    <property type="match status" value="1"/>
</dbReference>
<comment type="cofactor">
    <cofactor evidence="1">
        <name>[4Fe-4S] cluster</name>
        <dbReference type="ChEBI" id="CHEBI:49883"/>
    </cofactor>
</comment>
<keyword evidence="4" id="KW-0408">Iron</keyword>
<evidence type="ECO:0000256" key="5">
    <source>
        <dbReference type="ARBA" id="ARBA00023014"/>
    </source>
</evidence>
<keyword evidence="5" id="KW-0411">Iron-sulfur</keyword>
<protein>
    <recommendedName>
        <fullName evidence="6">B12-binding domain-containing protein</fullName>
    </recommendedName>
</protein>
<dbReference type="CDD" id="cd02068">
    <property type="entry name" value="radical_SAM_B12_BD"/>
    <property type="match status" value="1"/>
</dbReference>
<dbReference type="SFLD" id="SFLDS00029">
    <property type="entry name" value="Radical_SAM"/>
    <property type="match status" value="1"/>
</dbReference>
<dbReference type="GO" id="GO:0046872">
    <property type="term" value="F:metal ion binding"/>
    <property type="evidence" value="ECO:0007669"/>
    <property type="project" value="UniProtKB-KW"/>
</dbReference>
<dbReference type="InterPro" id="IPR006158">
    <property type="entry name" value="Cobalamin-bd"/>
</dbReference>
<evidence type="ECO:0000256" key="2">
    <source>
        <dbReference type="ARBA" id="ARBA00022691"/>
    </source>
</evidence>
<evidence type="ECO:0000256" key="3">
    <source>
        <dbReference type="ARBA" id="ARBA00022723"/>
    </source>
</evidence>
<dbReference type="InterPro" id="IPR058240">
    <property type="entry name" value="rSAM_sf"/>
</dbReference>
<evidence type="ECO:0000256" key="4">
    <source>
        <dbReference type="ARBA" id="ARBA00023004"/>
    </source>
</evidence>
<organism evidence="7">
    <name type="scientific">marine metagenome</name>
    <dbReference type="NCBI Taxonomy" id="408172"/>
    <lineage>
        <taxon>unclassified sequences</taxon>
        <taxon>metagenomes</taxon>
        <taxon>ecological metagenomes</taxon>
    </lineage>
</organism>
<feature type="domain" description="B12-binding" evidence="6">
    <location>
        <begin position="34"/>
        <end position="171"/>
    </location>
</feature>
<evidence type="ECO:0000313" key="7">
    <source>
        <dbReference type="EMBL" id="SVC89191.1"/>
    </source>
</evidence>